<dbReference type="EMBL" id="CASHTH010000339">
    <property type="protein sequence ID" value="CAI7997982.1"/>
    <property type="molecule type" value="Genomic_DNA"/>
</dbReference>
<dbReference type="InterPro" id="IPR050682">
    <property type="entry name" value="ModA/WtpA"/>
</dbReference>
<keyword evidence="6" id="KW-1185">Reference proteome</keyword>
<dbReference type="GO" id="GO:0030973">
    <property type="term" value="F:molybdate ion binding"/>
    <property type="evidence" value="ECO:0007669"/>
    <property type="project" value="TreeGrafter"/>
</dbReference>
<accession>A0AA35VYD7</accession>
<evidence type="ECO:0000313" key="6">
    <source>
        <dbReference type="Proteomes" id="UP001174909"/>
    </source>
</evidence>
<organism evidence="5 6">
    <name type="scientific">Geodia barretti</name>
    <name type="common">Barrett's horny sponge</name>
    <dbReference type="NCBI Taxonomy" id="519541"/>
    <lineage>
        <taxon>Eukaryota</taxon>
        <taxon>Metazoa</taxon>
        <taxon>Porifera</taxon>
        <taxon>Demospongiae</taxon>
        <taxon>Heteroscleromorpha</taxon>
        <taxon>Tetractinellida</taxon>
        <taxon>Astrophorina</taxon>
        <taxon>Geodiidae</taxon>
        <taxon>Geodia</taxon>
    </lineage>
</organism>
<dbReference type="PANTHER" id="PTHR30632:SF0">
    <property type="entry name" value="SULFATE-BINDING PROTEIN"/>
    <property type="match status" value="1"/>
</dbReference>
<feature type="signal peptide" evidence="4">
    <location>
        <begin position="1"/>
        <end position="16"/>
    </location>
</feature>
<dbReference type="GO" id="GO:0015689">
    <property type="term" value="P:molybdate ion transport"/>
    <property type="evidence" value="ECO:0007669"/>
    <property type="project" value="InterPro"/>
</dbReference>
<comment type="caution">
    <text evidence="5">The sequence shown here is derived from an EMBL/GenBank/DDBJ whole genome shotgun (WGS) entry which is preliminary data.</text>
</comment>
<evidence type="ECO:0000256" key="3">
    <source>
        <dbReference type="ARBA" id="ARBA00022729"/>
    </source>
</evidence>
<dbReference type="FunFam" id="3.40.190.10:FF:000035">
    <property type="entry name" value="Molybdate ABC transporter substrate-binding protein"/>
    <property type="match status" value="1"/>
</dbReference>
<dbReference type="AlphaFoldDB" id="A0AA35VYD7"/>
<proteinExistence type="predicted"/>
<dbReference type="InterPro" id="IPR005950">
    <property type="entry name" value="ModA"/>
</dbReference>
<protein>
    <submittedName>
        <fullName evidence="5">Molybdate-binding protein ModA</fullName>
    </submittedName>
</protein>
<dbReference type="PIRSF" id="PIRSF004846">
    <property type="entry name" value="ModA"/>
    <property type="match status" value="1"/>
</dbReference>
<keyword evidence="2" id="KW-0479">Metal-binding</keyword>
<dbReference type="NCBIfam" id="TIGR01256">
    <property type="entry name" value="modA"/>
    <property type="match status" value="1"/>
</dbReference>
<dbReference type="Proteomes" id="UP001174909">
    <property type="component" value="Unassembled WGS sequence"/>
</dbReference>
<dbReference type="Pfam" id="PF13531">
    <property type="entry name" value="SBP_bac_11"/>
    <property type="match status" value="1"/>
</dbReference>
<dbReference type="Gene3D" id="3.40.190.10">
    <property type="entry name" value="Periplasmic binding protein-like II"/>
    <property type="match status" value="2"/>
</dbReference>
<evidence type="ECO:0000256" key="1">
    <source>
        <dbReference type="ARBA" id="ARBA00022505"/>
    </source>
</evidence>
<keyword evidence="1" id="KW-0500">Molybdenum</keyword>
<name>A0AA35VYD7_GEOBA</name>
<reference evidence="5" key="1">
    <citation type="submission" date="2023-03" db="EMBL/GenBank/DDBJ databases">
        <authorList>
            <person name="Steffen K."/>
            <person name="Cardenas P."/>
        </authorList>
    </citation>
    <scope>NUCLEOTIDE SEQUENCE</scope>
</reference>
<dbReference type="PANTHER" id="PTHR30632">
    <property type="entry name" value="MOLYBDATE-BINDING PERIPLASMIC PROTEIN"/>
    <property type="match status" value="1"/>
</dbReference>
<evidence type="ECO:0000256" key="2">
    <source>
        <dbReference type="ARBA" id="ARBA00022723"/>
    </source>
</evidence>
<gene>
    <name evidence="5" type="ORF">GBAR_LOCUS2299</name>
</gene>
<sequence length="250" mass="25575">MVLLAACLSACGSGGAQPRPRLIVAAAASLTPVIEPLAQAYERDTGTRVELNLAASSTIAAQMIAGAPIDLFISADQAQMDRVDEAGLIHAGTRVDLLGNRLVVVAPAGSTLEVRSLAALVAAVGRIALADPAAVPAGVYARRYLESAGVWHQLQGRLVPTRSVRAALITVEAGEVDVGIVYRTDALSSDRVTELFAVPATEGPEIRYPAAVAAESGDPESAGRLLAHLRGPQAGAVFEAAGFILVGSGP</sequence>
<evidence type="ECO:0000256" key="4">
    <source>
        <dbReference type="SAM" id="SignalP"/>
    </source>
</evidence>
<keyword evidence="3 4" id="KW-0732">Signal</keyword>
<dbReference type="SUPFAM" id="SSF53850">
    <property type="entry name" value="Periplasmic binding protein-like II"/>
    <property type="match status" value="1"/>
</dbReference>
<dbReference type="GO" id="GO:0046872">
    <property type="term" value="F:metal ion binding"/>
    <property type="evidence" value="ECO:0007669"/>
    <property type="project" value="UniProtKB-KW"/>
</dbReference>
<feature type="chain" id="PRO_5041306286" evidence="4">
    <location>
        <begin position="17"/>
        <end position="250"/>
    </location>
</feature>
<evidence type="ECO:0000313" key="5">
    <source>
        <dbReference type="EMBL" id="CAI7997982.1"/>
    </source>
</evidence>